<dbReference type="KEGG" id="vfm:VFMJ11_A0423"/>
<dbReference type="SUPFAM" id="SSF46689">
    <property type="entry name" value="Homeodomain-like"/>
    <property type="match status" value="1"/>
</dbReference>
<dbReference type="PANTHER" id="PTHR47894">
    <property type="entry name" value="HTH-TYPE TRANSCRIPTIONAL REGULATOR GADX"/>
    <property type="match status" value="1"/>
</dbReference>
<dbReference type="PROSITE" id="PS01124">
    <property type="entry name" value="HTH_ARAC_FAMILY_2"/>
    <property type="match status" value="1"/>
</dbReference>
<protein>
    <submittedName>
        <fullName evidence="5">Transcriptional regulator, AraC family</fullName>
    </submittedName>
</protein>
<keyword evidence="2" id="KW-0238">DNA-binding</keyword>
<dbReference type="GO" id="GO:0005829">
    <property type="term" value="C:cytosol"/>
    <property type="evidence" value="ECO:0007669"/>
    <property type="project" value="TreeGrafter"/>
</dbReference>
<feature type="domain" description="HTH araC/xylS-type" evidence="4">
    <location>
        <begin position="223"/>
        <end position="320"/>
    </location>
</feature>
<dbReference type="Pfam" id="PF12833">
    <property type="entry name" value="HTH_18"/>
    <property type="match status" value="1"/>
</dbReference>
<accession>B5ETG0</accession>
<evidence type="ECO:0000256" key="2">
    <source>
        <dbReference type="ARBA" id="ARBA00023125"/>
    </source>
</evidence>
<dbReference type="HOGENOM" id="CLU_047522_2_0_6"/>
<reference evidence="6" key="1">
    <citation type="submission" date="2008-08" db="EMBL/GenBank/DDBJ databases">
        <title>Complete sequence of Vibrio fischeri strain MJ11.</title>
        <authorList>
            <person name="Mandel M.J."/>
            <person name="Stabb E.V."/>
            <person name="Ruby E.G."/>
            <person name="Ferriera S."/>
            <person name="Johnson J."/>
            <person name="Kravitz S."/>
            <person name="Beeson K."/>
            <person name="Sutton G."/>
            <person name="Rogers Y.-H."/>
            <person name="Friedman R."/>
            <person name="Frazier M."/>
            <person name="Venter J.C."/>
        </authorList>
    </citation>
    <scope>NUCLEOTIDE SEQUENCE [LARGE SCALE GENOMIC DNA]</scope>
    <source>
        <strain evidence="6">MJ11</strain>
    </source>
</reference>
<evidence type="ECO:0000256" key="3">
    <source>
        <dbReference type="ARBA" id="ARBA00023163"/>
    </source>
</evidence>
<evidence type="ECO:0000313" key="5">
    <source>
        <dbReference type="EMBL" id="ACH64289.1"/>
    </source>
</evidence>
<dbReference type="AlphaFoldDB" id="B5ETG0"/>
<evidence type="ECO:0000313" key="6">
    <source>
        <dbReference type="Proteomes" id="UP000001857"/>
    </source>
</evidence>
<dbReference type="GO" id="GO:0000976">
    <property type="term" value="F:transcription cis-regulatory region binding"/>
    <property type="evidence" value="ECO:0007669"/>
    <property type="project" value="TreeGrafter"/>
</dbReference>
<evidence type="ECO:0000259" key="4">
    <source>
        <dbReference type="PROSITE" id="PS01124"/>
    </source>
</evidence>
<dbReference type="Gene3D" id="1.10.10.60">
    <property type="entry name" value="Homeodomain-like"/>
    <property type="match status" value="1"/>
</dbReference>
<keyword evidence="1" id="KW-0805">Transcription regulation</keyword>
<keyword evidence="3" id="KW-0804">Transcription</keyword>
<gene>
    <name evidence="5" type="ordered locus">VFMJ11_A0423</name>
</gene>
<dbReference type="SMART" id="SM00342">
    <property type="entry name" value="HTH_ARAC"/>
    <property type="match status" value="1"/>
</dbReference>
<proteinExistence type="predicted"/>
<reference evidence="5 6" key="2">
    <citation type="journal article" date="2009" name="Nature">
        <title>A single regulatory gene is sufficient to alter bacterial host range.</title>
        <authorList>
            <person name="Mandel M.J."/>
            <person name="Wollenberg M.S."/>
            <person name="Stabb E.V."/>
            <person name="Visick K.L."/>
            <person name="Ruby E.G."/>
        </authorList>
    </citation>
    <scope>NUCLEOTIDE SEQUENCE [LARGE SCALE GENOMIC DNA]</scope>
    <source>
        <strain evidence="5 6">MJ11</strain>
    </source>
</reference>
<dbReference type="Proteomes" id="UP000001857">
    <property type="component" value="Chromosome II"/>
</dbReference>
<dbReference type="PANTHER" id="PTHR47894:SF1">
    <property type="entry name" value="HTH-TYPE TRANSCRIPTIONAL REGULATOR VQSM"/>
    <property type="match status" value="1"/>
</dbReference>
<dbReference type="InterPro" id="IPR018060">
    <property type="entry name" value="HTH_AraC"/>
</dbReference>
<dbReference type="GO" id="GO:0003700">
    <property type="term" value="F:DNA-binding transcription factor activity"/>
    <property type="evidence" value="ECO:0007669"/>
    <property type="project" value="InterPro"/>
</dbReference>
<sequence length="320" mass="36984">MNPNLVIHKGWLELLSSLTKDELKFDNDYIETEIVKAVLYQGYQEGNSIELIKKAITNVSPLTFGSYSLLAFSANDINELVYILTTYSVCFGSPMRLINNKTVNAKYLEVLVRNTESRQVEITYLGQIYYVAIVIRLMLNIHPNLKGKIKLQIGYFPFDQATKNQFEELLGCVIEVRQGLMKICIERTALNYQIKTRDLEVYDALLPVVIRKSQRMSSVDIIQKCYDFLDEQETLLMIDNDSLAKSLSITSRTLNRRLNQIHTNYRELIDKYRYERAQHLLESNHKNITSIAYELGYVDVSSFTRAFKRWSGGVTPSMIN</sequence>
<organism evidence="5 6">
    <name type="scientific">Aliivibrio fischeri (strain MJ11)</name>
    <name type="common">Vibrio fischeri</name>
    <dbReference type="NCBI Taxonomy" id="388396"/>
    <lineage>
        <taxon>Bacteria</taxon>
        <taxon>Pseudomonadati</taxon>
        <taxon>Pseudomonadota</taxon>
        <taxon>Gammaproteobacteria</taxon>
        <taxon>Vibrionales</taxon>
        <taxon>Vibrionaceae</taxon>
        <taxon>Aliivibrio</taxon>
    </lineage>
</organism>
<evidence type="ECO:0000256" key="1">
    <source>
        <dbReference type="ARBA" id="ARBA00023015"/>
    </source>
</evidence>
<dbReference type="EMBL" id="CP001133">
    <property type="protein sequence ID" value="ACH64289.1"/>
    <property type="molecule type" value="Genomic_DNA"/>
</dbReference>
<dbReference type="InterPro" id="IPR009057">
    <property type="entry name" value="Homeodomain-like_sf"/>
</dbReference>
<dbReference type="RefSeq" id="WP_012535394.1">
    <property type="nucleotide sequence ID" value="NC_011186.1"/>
</dbReference>
<name>B5ETG0_ALIFM</name>